<feature type="compositionally biased region" description="Basic and acidic residues" evidence="1">
    <location>
        <begin position="18"/>
        <end position="35"/>
    </location>
</feature>
<evidence type="ECO:0000313" key="3">
    <source>
        <dbReference type="Proteomes" id="UP000504637"/>
    </source>
</evidence>
<feature type="compositionally biased region" description="Basic residues" evidence="1">
    <location>
        <begin position="397"/>
        <end position="407"/>
    </location>
</feature>
<feature type="compositionally biased region" description="Low complexity" evidence="1">
    <location>
        <begin position="454"/>
        <end position="471"/>
    </location>
</feature>
<dbReference type="AlphaFoldDB" id="A0A6J3MIK1"/>
<dbReference type="RefSeq" id="XP_033464769.1">
    <property type="nucleotide sequence ID" value="XM_033603781.1"/>
</dbReference>
<dbReference type="GeneID" id="54361581"/>
<feature type="compositionally biased region" description="Polar residues" evidence="1">
    <location>
        <begin position="490"/>
        <end position="507"/>
    </location>
</feature>
<dbReference type="CDD" id="cd14705">
    <property type="entry name" value="bZIP_Zip1"/>
    <property type="match status" value="1"/>
</dbReference>
<dbReference type="PROSITE" id="PS00036">
    <property type="entry name" value="BZIP_BASIC"/>
    <property type="match status" value="1"/>
</dbReference>
<dbReference type="Proteomes" id="UP000504637">
    <property type="component" value="Unplaced"/>
</dbReference>
<keyword evidence="3" id="KW-1185">Reference proteome</keyword>
<accession>A0A6J3MIK1</accession>
<feature type="compositionally biased region" description="Low complexity" evidence="1">
    <location>
        <begin position="265"/>
        <end position="275"/>
    </location>
</feature>
<evidence type="ECO:0000256" key="1">
    <source>
        <dbReference type="SAM" id="MobiDB-lite"/>
    </source>
</evidence>
<name>A0A6J3MIK1_9PEZI</name>
<feature type="region of interest" description="Disordered" evidence="1">
    <location>
        <begin position="1"/>
        <end position="168"/>
    </location>
</feature>
<feature type="compositionally biased region" description="Low complexity" evidence="1">
    <location>
        <begin position="239"/>
        <end position="257"/>
    </location>
</feature>
<feature type="compositionally biased region" description="Basic and acidic residues" evidence="1">
    <location>
        <begin position="1"/>
        <end position="10"/>
    </location>
</feature>
<evidence type="ECO:0000259" key="2">
    <source>
        <dbReference type="PROSITE" id="PS00036"/>
    </source>
</evidence>
<protein>
    <recommendedName>
        <fullName evidence="2">BZIP domain-containing protein</fullName>
    </recommendedName>
</protein>
<feature type="compositionally biased region" description="Polar residues" evidence="1">
    <location>
        <begin position="124"/>
        <end position="149"/>
    </location>
</feature>
<dbReference type="Gene3D" id="1.20.5.170">
    <property type="match status" value="1"/>
</dbReference>
<organism evidence="4">
    <name type="scientific">Dissoconium aciculare CBS 342.82</name>
    <dbReference type="NCBI Taxonomy" id="1314786"/>
    <lineage>
        <taxon>Eukaryota</taxon>
        <taxon>Fungi</taxon>
        <taxon>Dikarya</taxon>
        <taxon>Ascomycota</taxon>
        <taxon>Pezizomycotina</taxon>
        <taxon>Dothideomycetes</taxon>
        <taxon>Dothideomycetidae</taxon>
        <taxon>Mycosphaerellales</taxon>
        <taxon>Dissoconiaceae</taxon>
        <taxon>Dissoconium</taxon>
    </lineage>
</organism>
<reference evidence="4" key="2">
    <citation type="submission" date="2020-04" db="EMBL/GenBank/DDBJ databases">
        <authorList>
            <consortium name="NCBI Genome Project"/>
        </authorList>
    </citation>
    <scope>NUCLEOTIDE SEQUENCE</scope>
    <source>
        <strain evidence="4">CBS 342.82</strain>
    </source>
</reference>
<proteinExistence type="predicted"/>
<gene>
    <name evidence="4" type="ORF">K489DRAFT_375869</name>
</gene>
<feature type="region of interest" description="Disordered" evidence="1">
    <location>
        <begin position="223"/>
        <end position="282"/>
    </location>
</feature>
<dbReference type="GO" id="GO:0003700">
    <property type="term" value="F:DNA-binding transcription factor activity"/>
    <property type="evidence" value="ECO:0007669"/>
    <property type="project" value="InterPro"/>
</dbReference>
<feature type="compositionally biased region" description="Basic and acidic residues" evidence="1">
    <location>
        <begin position="417"/>
        <end position="433"/>
    </location>
</feature>
<sequence length="560" mass="58858">MSDRASEQTHHKPARPTIQDERTSNPDSRAPERESVTSTSAPVSHAQSEFRPPLRHARTVELPPLPQALGAIGGGFSPAPRSAGVASMLNPVNSDEVEFERRRKYPKLDSPTASATALPPPAISEQSQRSVTSNAIPPSQPPASNLNEPNSRRILTPRSPSMHRAASLSQLHYSAAANLGAQQGQNSGSPHGRTYSVEPGVAGVPAMPTPSAAIRQSYGFPSQMSPVIRGQDSGGAGIASGAASGSTSPTSSYSQAGHGSPGNYASGPSSAGPHASRNDPMYAPRSASFSVVASGGSAAYQMMTIPTSSGPVQLPVDVQAASRVADDKRKRNAGASARFRQRRKEKEKEASTTIANLEQKLKEAVEEVDFYARECNVLSAALLQAPGGDRHFPRPISPRRLRGKSHRSASSALTHHHSSDTLGERGSSDEGRNVRRRISIATLPQAPPPHPSTQQSGPPYHPQQQYQAHGYSQPHAPLPLVSLPPLHSSTNATPEGSNSGEADTAANSRPAPPSHGGRGLLPAPQPSSHLLQAPPHAGPWNPYAAERRSVSGPGPTRDGR</sequence>
<reference evidence="4" key="1">
    <citation type="submission" date="2020-01" db="EMBL/GenBank/DDBJ databases">
        <authorList>
            <consortium name="DOE Joint Genome Institute"/>
            <person name="Haridas S."/>
            <person name="Albert R."/>
            <person name="Binder M."/>
            <person name="Bloem J."/>
            <person name="Labutti K."/>
            <person name="Salamov A."/>
            <person name="Andreopoulos B."/>
            <person name="Baker S.E."/>
            <person name="Barry K."/>
            <person name="Bills G."/>
            <person name="Bluhm B.H."/>
            <person name="Cannon C."/>
            <person name="Castanera R."/>
            <person name="Culley D.E."/>
            <person name="Daum C."/>
            <person name="Ezra D."/>
            <person name="Gonzalez J.B."/>
            <person name="Henrissat B."/>
            <person name="Kuo A."/>
            <person name="Liang C."/>
            <person name="Lipzen A."/>
            <person name="Lutzoni F."/>
            <person name="Magnuson J."/>
            <person name="Mondo S."/>
            <person name="Nolan M."/>
            <person name="Ohm R."/>
            <person name="Pangilinan J."/>
            <person name="Park H.-J."/>
            <person name="Ramirez L."/>
            <person name="Alfaro M."/>
            <person name="Sun H."/>
            <person name="Tritt A."/>
            <person name="Yoshinaga Y."/>
            <person name="Zwiers L.-H."/>
            <person name="Turgeon B.G."/>
            <person name="Goodwin S.B."/>
            <person name="Spatafora J.W."/>
            <person name="Crous P.W."/>
            <person name="Grigoriev I.V."/>
        </authorList>
    </citation>
    <scope>NUCLEOTIDE SEQUENCE</scope>
    <source>
        <strain evidence="4">CBS 342.82</strain>
    </source>
</reference>
<feature type="region of interest" description="Disordered" evidence="1">
    <location>
        <begin position="321"/>
        <end position="352"/>
    </location>
</feature>
<feature type="domain" description="BZIP" evidence="2">
    <location>
        <begin position="328"/>
        <end position="342"/>
    </location>
</feature>
<dbReference type="OrthoDB" id="2247093at2759"/>
<reference evidence="4" key="3">
    <citation type="submission" date="2025-08" db="UniProtKB">
        <authorList>
            <consortium name="RefSeq"/>
        </authorList>
    </citation>
    <scope>IDENTIFICATION</scope>
    <source>
        <strain evidence="4">CBS 342.82</strain>
    </source>
</reference>
<evidence type="ECO:0000313" key="4">
    <source>
        <dbReference type="RefSeq" id="XP_033464769.1"/>
    </source>
</evidence>
<feature type="region of interest" description="Disordered" evidence="1">
    <location>
        <begin position="386"/>
        <end position="560"/>
    </location>
</feature>
<feature type="region of interest" description="Disordered" evidence="1">
    <location>
        <begin position="181"/>
        <end position="208"/>
    </location>
</feature>
<feature type="compositionally biased region" description="Polar residues" evidence="1">
    <location>
        <begin position="36"/>
        <end position="47"/>
    </location>
</feature>
<feature type="compositionally biased region" description="Low complexity" evidence="1">
    <location>
        <begin position="478"/>
        <end position="489"/>
    </location>
</feature>
<dbReference type="InterPro" id="IPR004827">
    <property type="entry name" value="bZIP"/>
</dbReference>